<evidence type="ECO:0000256" key="10">
    <source>
        <dbReference type="SAM" id="MobiDB-lite"/>
    </source>
</evidence>
<dbReference type="GO" id="GO:0005886">
    <property type="term" value="C:plasma membrane"/>
    <property type="evidence" value="ECO:0007669"/>
    <property type="project" value="UniProtKB-SubCell"/>
</dbReference>
<feature type="transmembrane region" description="Helical" evidence="9">
    <location>
        <begin position="141"/>
        <end position="161"/>
    </location>
</feature>
<evidence type="ECO:0000256" key="2">
    <source>
        <dbReference type="ARBA" id="ARBA00022448"/>
    </source>
</evidence>
<dbReference type="GO" id="GO:0022857">
    <property type="term" value="F:transmembrane transporter activity"/>
    <property type="evidence" value="ECO:0007669"/>
    <property type="project" value="UniProtKB-UniRule"/>
</dbReference>
<reference evidence="13" key="1">
    <citation type="submission" date="2016-11" db="EMBL/GenBank/DDBJ databases">
        <authorList>
            <person name="Varghese N."/>
            <person name="Submissions S."/>
        </authorList>
    </citation>
    <scope>NUCLEOTIDE SEQUENCE [LARGE SCALE GENOMIC DNA]</scope>
    <source>
        <strain evidence="13">DSM 6637</strain>
    </source>
</reference>
<dbReference type="OrthoDB" id="4250245at2"/>
<dbReference type="RefSeq" id="WP_084731958.1">
    <property type="nucleotide sequence ID" value="NZ_FRCK01000002.1"/>
</dbReference>
<evidence type="ECO:0000256" key="7">
    <source>
        <dbReference type="ARBA" id="ARBA00023136"/>
    </source>
</evidence>
<sequence length="194" mass="20808">MSSSMTAKHETGLSAVLARAETALVFLAGVSLAIIMVVVVLDVTMRYAVSRPLGWSYDLIGSYLMVCVFFFALSDTLHHHGHIAIDIFANALPRRFLHGSLAVGYALGTALLAMIAWQAWIRTTGAWNASNLISATVPWPTWPSYFMVVIGAVLVTLRCGLRALSHAASAVTGRELADMPPPPLTTSSESEHGV</sequence>
<dbReference type="STRING" id="53463.SAMN05444389_102279"/>
<evidence type="ECO:0000256" key="6">
    <source>
        <dbReference type="ARBA" id="ARBA00022989"/>
    </source>
</evidence>
<comment type="subcellular location">
    <subcellularLocation>
        <location evidence="1 9">Cell inner membrane</location>
        <topology evidence="1 9">Multi-pass membrane protein</topology>
    </subcellularLocation>
</comment>
<feature type="transmembrane region" description="Helical" evidence="9">
    <location>
        <begin position="102"/>
        <end position="121"/>
    </location>
</feature>
<keyword evidence="5 9" id="KW-0812">Transmembrane</keyword>
<evidence type="ECO:0000256" key="3">
    <source>
        <dbReference type="ARBA" id="ARBA00022475"/>
    </source>
</evidence>
<comment type="subunit">
    <text evidence="9">The complex comprises the extracytoplasmic solute receptor protein and the two transmembrane proteins.</text>
</comment>
<comment type="function">
    <text evidence="9">Part of the tripartite ATP-independent periplasmic (TRAP) transport system.</text>
</comment>
<dbReference type="InterPro" id="IPR007387">
    <property type="entry name" value="TRAP_DctQ"/>
</dbReference>
<keyword evidence="13" id="KW-1185">Reference proteome</keyword>
<dbReference type="EMBL" id="FRCK01000002">
    <property type="protein sequence ID" value="SHL94476.1"/>
    <property type="molecule type" value="Genomic_DNA"/>
</dbReference>
<dbReference type="Proteomes" id="UP000184444">
    <property type="component" value="Unassembled WGS sequence"/>
</dbReference>
<name>A0A1M7ESB2_9RHOB</name>
<dbReference type="AlphaFoldDB" id="A0A1M7ESB2"/>
<evidence type="ECO:0000259" key="11">
    <source>
        <dbReference type="Pfam" id="PF04290"/>
    </source>
</evidence>
<evidence type="ECO:0000256" key="1">
    <source>
        <dbReference type="ARBA" id="ARBA00004429"/>
    </source>
</evidence>
<dbReference type="GO" id="GO:0015740">
    <property type="term" value="P:C4-dicarboxylate transport"/>
    <property type="evidence" value="ECO:0007669"/>
    <property type="project" value="TreeGrafter"/>
</dbReference>
<accession>A0A1M7ESB2</accession>
<gene>
    <name evidence="12" type="ORF">SAMN05444389_102279</name>
</gene>
<dbReference type="PANTHER" id="PTHR35011:SF10">
    <property type="entry name" value="TRAP TRANSPORTER SMALL PERMEASE PROTEIN"/>
    <property type="match status" value="1"/>
</dbReference>
<feature type="transmembrane region" description="Helical" evidence="9">
    <location>
        <begin position="53"/>
        <end position="73"/>
    </location>
</feature>
<keyword evidence="7 9" id="KW-0472">Membrane</keyword>
<evidence type="ECO:0000256" key="9">
    <source>
        <dbReference type="RuleBase" id="RU369079"/>
    </source>
</evidence>
<evidence type="ECO:0000256" key="4">
    <source>
        <dbReference type="ARBA" id="ARBA00022519"/>
    </source>
</evidence>
<keyword evidence="3" id="KW-1003">Cell membrane</keyword>
<keyword evidence="2 9" id="KW-0813">Transport</keyword>
<proteinExistence type="inferred from homology"/>
<feature type="region of interest" description="Disordered" evidence="10">
    <location>
        <begin position="175"/>
        <end position="194"/>
    </location>
</feature>
<evidence type="ECO:0000313" key="12">
    <source>
        <dbReference type="EMBL" id="SHL94476.1"/>
    </source>
</evidence>
<evidence type="ECO:0000256" key="5">
    <source>
        <dbReference type="ARBA" id="ARBA00022692"/>
    </source>
</evidence>
<dbReference type="InterPro" id="IPR055348">
    <property type="entry name" value="DctQ"/>
</dbReference>
<protein>
    <recommendedName>
        <fullName evidence="9">TRAP transporter small permease protein</fullName>
    </recommendedName>
</protein>
<evidence type="ECO:0000256" key="8">
    <source>
        <dbReference type="ARBA" id="ARBA00038436"/>
    </source>
</evidence>
<comment type="similarity">
    <text evidence="8 9">Belongs to the TRAP transporter small permease family.</text>
</comment>
<keyword evidence="6 9" id="KW-1133">Transmembrane helix</keyword>
<feature type="transmembrane region" description="Helical" evidence="9">
    <location>
        <begin position="21"/>
        <end position="41"/>
    </location>
</feature>
<evidence type="ECO:0000313" key="13">
    <source>
        <dbReference type="Proteomes" id="UP000184444"/>
    </source>
</evidence>
<feature type="domain" description="Tripartite ATP-independent periplasmic transporters DctQ component" evidence="11">
    <location>
        <begin position="35"/>
        <end position="165"/>
    </location>
</feature>
<dbReference type="Pfam" id="PF04290">
    <property type="entry name" value="DctQ"/>
    <property type="match status" value="1"/>
</dbReference>
<keyword evidence="4 9" id="KW-0997">Cell inner membrane</keyword>
<organism evidence="12 13">
    <name type="scientific">Paracoccus solventivorans</name>
    <dbReference type="NCBI Taxonomy" id="53463"/>
    <lineage>
        <taxon>Bacteria</taxon>
        <taxon>Pseudomonadati</taxon>
        <taxon>Pseudomonadota</taxon>
        <taxon>Alphaproteobacteria</taxon>
        <taxon>Rhodobacterales</taxon>
        <taxon>Paracoccaceae</taxon>
        <taxon>Paracoccus</taxon>
    </lineage>
</organism>
<dbReference type="PANTHER" id="PTHR35011">
    <property type="entry name" value="2,3-DIKETO-L-GULONATE TRAP TRANSPORTER SMALL PERMEASE PROTEIN YIAM"/>
    <property type="match status" value="1"/>
</dbReference>